<evidence type="ECO:0000313" key="3">
    <source>
        <dbReference type="Proteomes" id="UP000324222"/>
    </source>
</evidence>
<dbReference type="Proteomes" id="UP000324222">
    <property type="component" value="Unassembled WGS sequence"/>
</dbReference>
<feature type="chain" id="PRO_5023103591" description="Secreted protein" evidence="1">
    <location>
        <begin position="24"/>
        <end position="74"/>
    </location>
</feature>
<sequence>MYVLGMRVVDVVLAVTCLGSSQALTLIPPCLLKFDNRSSINLILTKMMILIPHQSLLHLPTNTSVPLEDCRTVG</sequence>
<feature type="signal peptide" evidence="1">
    <location>
        <begin position="1"/>
        <end position="23"/>
    </location>
</feature>
<evidence type="ECO:0000313" key="2">
    <source>
        <dbReference type="EMBL" id="MPC59547.1"/>
    </source>
</evidence>
<evidence type="ECO:0008006" key="4">
    <source>
        <dbReference type="Google" id="ProtNLM"/>
    </source>
</evidence>
<protein>
    <recommendedName>
        <fullName evidence="4">Secreted protein</fullName>
    </recommendedName>
</protein>
<comment type="caution">
    <text evidence="2">The sequence shown here is derived from an EMBL/GenBank/DDBJ whole genome shotgun (WGS) entry which is preliminary data.</text>
</comment>
<name>A0A5B7GQN4_PORTR</name>
<keyword evidence="1" id="KW-0732">Signal</keyword>
<organism evidence="2 3">
    <name type="scientific">Portunus trituberculatus</name>
    <name type="common">Swimming crab</name>
    <name type="synonym">Neptunus trituberculatus</name>
    <dbReference type="NCBI Taxonomy" id="210409"/>
    <lineage>
        <taxon>Eukaryota</taxon>
        <taxon>Metazoa</taxon>
        <taxon>Ecdysozoa</taxon>
        <taxon>Arthropoda</taxon>
        <taxon>Crustacea</taxon>
        <taxon>Multicrustacea</taxon>
        <taxon>Malacostraca</taxon>
        <taxon>Eumalacostraca</taxon>
        <taxon>Eucarida</taxon>
        <taxon>Decapoda</taxon>
        <taxon>Pleocyemata</taxon>
        <taxon>Brachyura</taxon>
        <taxon>Eubrachyura</taxon>
        <taxon>Portunoidea</taxon>
        <taxon>Portunidae</taxon>
        <taxon>Portuninae</taxon>
        <taxon>Portunus</taxon>
    </lineage>
</organism>
<accession>A0A5B7GQN4</accession>
<keyword evidence="3" id="KW-1185">Reference proteome</keyword>
<evidence type="ECO:0000256" key="1">
    <source>
        <dbReference type="SAM" id="SignalP"/>
    </source>
</evidence>
<proteinExistence type="predicted"/>
<dbReference type="EMBL" id="VSRR010016664">
    <property type="protein sequence ID" value="MPC59547.1"/>
    <property type="molecule type" value="Genomic_DNA"/>
</dbReference>
<dbReference type="AlphaFoldDB" id="A0A5B7GQN4"/>
<gene>
    <name evidence="2" type="ORF">E2C01_053571</name>
</gene>
<reference evidence="2 3" key="1">
    <citation type="submission" date="2019-05" db="EMBL/GenBank/DDBJ databases">
        <title>Another draft genome of Portunus trituberculatus and its Hox gene families provides insights of decapod evolution.</title>
        <authorList>
            <person name="Jeong J.-H."/>
            <person name="Song I."/>
            <person name="Kim S."/>
            <person name="Choi T."/>
            <person name="Kim D."/>
            <person name="Ryu S."/>
            <person name="Kim W."/>
        </authorList>
    </citation>
    <scope>NUCLEOTIDE SEQUENCE [LARGE SCALE GENOMIC DNA]</scope>
    <source>
        <tissue evidence="2">Muscle</tissue>
    </source>
</reference>